<comment type="caution">
    <text evidence="9">The sequence shown here is derived from an EMBL/GenBank/DDBJ whole genome shotgun (WGS) entry which is preliminary data.</text>
</comment>
<keyword evidence="5 8" id="KW-0812">Transmembrane</keyword>
<keyword evidence="7 8" id="KW-0472">Membrane</keyword>
<feature type="transmembrane region" description="Helical" evidence="8">
    <location>
        <begin position="106"/>
        <end position="127"/>
    </location>
</feature>
<evidence type="ECO:0000256" key="6">
    <source>
        <dbReference type="ARBA" id="ARBA00022989"/>
    </source>
</evidence>
<evidence type="ECO:0000256" key="5">
    <source>
        <dbReference type="ARBA" id="ARBA00022692"/>
    </source>
</evidence>
<dbReference type="InterPro" id="IPR000522">
    <property type="entry name" value="ABC_transptr_permease_BtuC"/>
</dbReference>
<keyword evidence="4" id="KW-1003">Cell membrane</keyword>
<feature type="transmembrane region" description="Helical" evidence="8">
    <location>
        <begin position="206"/>
        <end position="226"/>
    </location>
</feature>
<dbReference type="GO" id="GO:0005886">
    <property type="term" value="C:plasma membrane"/>
    <property type="evidence" value="ECO:0007669"/>
    <property type="project" value="UniProtKB-SubCell"/>
</dbReference>
<reference evidence="9" key="1">
    <citation type="journal article" date="2015" name="Nature">
        <title>Complex archaea that bridge the gap between prokaryotes and eukaryotes.</title>
        <authorList>
            <person name="Spang A."/>
            <person name="Saw J.H."/>
            <person name="Jorgensen S.L."/>
            <person name="Zaremba-Niedzwiedzka K."/>
            <person name="Martijn J."/>
            <person name="Lind A.E."/>
            <person name="van Eijk R."/>
            <person name="Schleper C."/>
            <person name="Guy L."/>
            <person name="Ettema T.J."/>
        </authorList>
    </citation>
    <scope>NUCLEOTIDE SEQUENCE</scope>
</reference>
<feature type="transmembrane region" description="Helical" evidence="8">
    <location>
        <begin position="254"/>
        <end position="284"/>
    </location>
</feature>
<gene>
    <name evidence="9" type="ORF">LCGC14_0826020</name>
</gene>
<evidence type="ECO:0000256" key="1">
    <source>
        <dbReference type="ARBA" id="ARBA00004651"/>
    </source>
</evidence>
<feature type="transmembrane region" description="Helical" evidence="8">
    <location>
        <begin position="296"/>
        <end position="315"/>
    </location>
</feature>
<protein>
    <submittedName>
        <fullName evidence="9">Uncharacterized protein</fullName>
    </submittedName>
</protein>
<comment type="subcellular location">
    <subcellularLocation>
        <location evidence="1">Cell membrane</location>
        <topology evidence="1">Multi-pass membrane protein</topology>
    </subcellularLocation>
</comment>
<organism evidence="9">
    <name type="scientific">marine sediment metagenome</name>
    <dbReference type="NCBI Taxonomy" id="412755"/>
    <lineage>
        <taxon>unclassified sequences</taxon>
        <taxon>metagenomes</taxon>
        <taxon>ecological metagenomes</taxon>
    </lineage>
</organism>
<evidence type="ECO:0000256" key="2">
    <source>
        <dbReference type="ARBA" id="ARBA00007935"/>
    </source>
</evidence>
<dbReference type="InterPro" id="IPR037294">
    <property type="entry name" value="ABC_BtuC-like"/>
</dbReference>
<dbReference type="Gene3D" id="1.10.3470.10">
    <property type="entry name" value="ABC transporter involved in vitamin B12 uptake, BtuC"/>
    <property type="match status" value="1"/>
</dbReference>
<proteinExistence type="inferred from homology"/>
<dbReference type="AlphaFoldDB" id="A0A0F9SPQ2"/>
<evidence type="ECO:0000256" key="8">
    <source>
        <dbReference type="SAM" id="Phobius"/>
    </source>
</evidence>
<feature type="transmembrane region" description="Helical" evidence="8">
    <location>
        <begin position="20"/>
        <end position="38"/>
    </location>
</feature>
<keyword evidence="6 8" id="KW-1133">Transmembrane helix</keyword>
<feature type="transmembrane region" description="Helical" evidence="8">
    <location>
        <begin position="165"/>
        <end position="186"/>
    </location>
</feature>
<evidence type="ECO:0000256" key="4">
    <source>
        <dbReference type="ARBA" id="ARBA00022475"/>
    </source>
</evidence>
<dbReference type="GO" id="GO:0022857">
    <property type="term" value="F:transmembrane transporter activity"/>
    <property type="evidence" value="ECO:0007669"/>
    <property type="project" value="InterPro"/>
</dbReference>
<feature type="transmembrane region" description="Helical" evidence="8">
    <location>
        <begin position="133"/>
        <end position="153"/>
    </location>
</feature>
<dbReference type="SUPFAM" id="SSF81345">
    <property type="entry name" value="ABC transporter involved in vitamin B12 uptake, BtuC"/>
    <property type="match status" value="1"/>
</dbReference>
<feature type="transmembrane region" description="Helical" evidence="8">
    <location>
        <begin position="324"/>
        <end position="343"/>
    </location>
</feature>
<accession>A0A0F9SPQ2</accession>
<comment type="similarity">
    <text evidence="2">Belongs to the binding-protein-dependent transport system permease family. FecCD subfamily.</text>
</comment>
<keyword evidence="3" id="KW-0813">Transport</keyword>
<dbReference type="GO" id="GO:0033214">
    <property type="term" value="P:siderophore-iron import into cell"/>
    <property type="evidence" value="ECO:0007669"/>
    <property type="project" value="TreeGrafter"/>
</dbReference>
<evidence type="ECO:0000256" key="7">
    <source>
        <dbReference type="ARBA" id="ARBA00023136"/>
    </source>
</evidence>
<dbReference type="FunFam" id="1.10.3470.10:FF:000001">
    <property type="entry name" value="Vitamin B12 ABC transporter permease BtuC"/>
    <property type="match status" value="1"/>
</dbReference>
<dbReference type="CDD" id="cd06550">
    <property type="entry name" value="TM_ABC_iron-siderophores_like"/>
    <property type="match status" value="1"/>
</dbReference>
<sequence length="350" mass="37686">MNTLTLSRFVPITLSQTHKWMLLASVCIFALALLSIGYGPAGWDWRLAIAWLAPEYFNQFDALQINVVMQIRLPRFVLAVLVGLVLAQTGAATQALCRNPLADPSIIGISAGAAMVAVAFIALSAQFNFNAQLYLPYASFLGALGVTSLVYFIAKQQGQINITTLILVGVAINALAFAVIGLLSFFADDSALRLINYWTMGSLGGASWSTIIQAAPLLFISLIGLWRLKNPMNLLLIGESQAQYLGVDTNKLKLYVIILVALGVGAVVALTGLIGFVGLVVPHIARLMVGPHLRNMLPLCMLIGVVVLLLSDWLARIVIMPSELSIGIITALLGAPLFIYLIVKNKRGWS</sequence>
<evidence type="ECO:0000313" key="9">
    <source>
        <dbReference type="EMBL" id="KKN31233.1"/>
    </source>
</evidence>
<dbReference type="PANTHER" id="PTHR30472:SF25">
    <property type="entry name" value="ABC TRANSPORTER PERMEASE PROTEIN MJ0876-RELATED"/>
    <property type="match status" value="1"/>
</dbReference>
<dbReference type="Pfam" id="PF01032">
    <property type="entry name" value="FecCD"/>
    <property type="match status" value="1"/>
</dbReference>
<dbReference type="PANTHER" id="PTHR30472">
    <property type="entry name" value="FERRIC ENTEROBACTIN TRANSPORT SYSTEM PERMEASE PROTEIN"/>
    <property type="match status" value="1"/>
</dbReference>
<evidence type="ECO:0000256" key="3">
    <source>
        <dbReference type="ARBA" id="ARBA00022448"/>
    </source>
</evidence>
<name>A0A0F9SPQ2_9ZZZZ</name>
<dbReference type="EMBL" id="LAZR01002346">
    <property type="protein sequence ID" value="KKN31233.1"/>
    <property type="molecule type" value="Genomic_DNA"/>
</dbReference>
<feature type="transmembrane region" description="Helical" evidence="8">
    <location>
        <begin position="76"/>
        <end position="97"/>
    </location>
</feature>